<dbReference type="RefSeq" id="WP_013740371.1">
    <property type="nucleotide sequence ID" value="NC_015436.1"/>
</dbReference>
<evidence type="ECO:0000313" key="1">
    <source>
        <dbReference type="EMBL" id="AEC02978.1"/>
    </source>
</evidence>
<dbReference type="KEGG" id="scc:Spico_1780"/>
<dbReference type="EMBL" id="CP002659">
    <property type="protein sequence ID" value="AEC02978.1"/>
    <property type="molecule type" value="Genomic_DNA"/>
</dbReference>
<protein>
    <recommendedName>
        <fullName evidence="3">N-acylglucosamine-6-phosphate 2-epimerase</fullName>
    </recommendedName>
</protein>
<accession>F4GLT7</accession>
<gene>
    <name evidence="1" type="ordered locus">Spico_1780</name>
</gene>
<reference evidence="1 2" key="2">
    <citation type="journal article" date="2012" name="Stand. Genomic Sci.">
        <title>Complete genome sequence of the termite hindgut bacterium Spirochaeta coccoides type strain (SPN1(T)), reclassification in the genus Sphaerochaeta as Sphaerochaeta coccoides comb. nov. and emendations of the family Spirochaetaceae and the genus Sphaerochaeta.</title>
        <authorList>
            <person name="Abt B."/>
            <person name="Han C."/>
            <person name="Scheuner C."/>
            <person name="Lu M."/>
            <person name="Lapidus A."/>
            <person name="Nolan M."/>
            <person name="Lucas S."/>
            <person name="Hammon N."/>
            <person name="Deshpande S."/>
            <person name="Cheng J.F."/>
            <person name="Tapia R."/>
            <person name="Goodwin L.A."/>
            <person name="Pitluck S."/>
            <person name="Liolios K."/>
            <person name="Pagani I."/>
            <person name="Ivanova N."/>
            <person name="Mavromatis K."/>
            <person name="Mikhailova N."/>
            <person name="Huntemann M."/>
            <person name="Pati A."/>
            <person name="Chen A."/>
            <person name="Palaniappan K."/>
            <person name="Land M."/>
            <person name="Hauser L."/>
            <person name="Brambilla E.M."/>
            <person name="Rohde M."/>
            <person name="Spring S."/>
            <person name="Gronow S."/>
            <person name="Goker M."/>
            <person name="Woyke T."/>
            <person name="Bristow J."/>
            <person name="Eisen J.A."/>
            <person name="Markowitz V."/>
            <person name="Hugenholtz P."/>
            <person name="Kyrpides N.C."/>
            <person name="Klenk H.P."/>
            <person name="Detter J.C."/>
        </authorList>
    </citation>
    <scope>NUCLEOTIDE SEQUENCE [LARGE SCALE GENOMIC DNA]</scope>
    <source>
        <strain evidence="2">ATCC BAA-1237 / DSM 17374 / SPN1</strain>
    </source>
</reference>
<keyword evidence="2" id="KW-1185">Reference proteome</keyword>
<dbReference type="SUPFAM" id="SSF51395">
    <property type="entry name" value="FMN-linked oxidoreductases"/>
    <property type="match status" value="1"/>
</dbReference>
<name>F4GLT7_PARC1</name>
<dbReference type="Proteomes" id="UP000007939">
    <property type="component" value="Chromosome"/>
</dbReference>
<evidence type="ECO:0000313" key="2">
    <source>
        <dbReference type="Proteomes" id="UP000007939"/>
    </source>
</evidence>
<reference evidence="2" key="1">
    <citation type="submission" date="2011-04" db="EMBL/GenBank/DDBJ databases">
        <title>The complete genome of Spirochaeta coccoides DSM 17374.</title>
        <authorList>
            <person name="Lucas S."/>
            <person name="Copeland A."/>
            <person name="Lapidus A."/>
            <person name="Bruce D."/>
            <person name="Goodwin L."/>
            <person name="Pitluck S."/>
            <person name="Peters L."/>
            <person name="Kyrpides N."/>
            <person name="Mavromatis K."/>
            <person name="Pagani I."/>
            <person name="Ivanova N."/>
            <person name="Ovchinnikova G."/>
            <person name="Lu M."/>
            <person name="Detter J.C."/>
            <person name="Tapia R."/>
            <person name="Han C."/>
            <person name="Land M."/>
            <person name="Hauser L."/>
            <person name="Markowitz V."/>
            <person name="Cheng J.-F."/>
            <person name="Hugenholtz P."/>
            <person name="Woyke T."/>
            <person name="Wu D."/>
            <person name="Spring S."/>
            <person name="Schroeder M."/>
            <person name="Brambilla E."/>
            <person name="Klenk H.-P."/>
            <person name="Eisen J.A."/>
        </authorList>
    </citation>
    <scope>NUCLEOTIDE SEQUENCE [LARGE SCALE GENOMIC DNA]</scope>
    <source>
        <strain evidence="2">ATCC BAA-1237 / DSM 17374 / SPN1</strain>
    </source>
</reference>
<organism evidence="1 2">
    <name type="scientific">Parasphaerochaeta coccoides (strain ATCC BAA-1237 / DSM 17374 / SPN1)</name>
    <name type="common">Sphaerochaeta coccoides</name>
    <dbReference type="NCBI Taxonomy" id="760011"/>
    <lineage>
        <taxon>Bacteria</taxon>
        <taxon>Pseudomonadati</taxon>
        <taxon>Spirochaetota</taxon>
        <taxon>Spirochaetia</taxon>
        <taxon>Spirochaetales</taxon>
        <taxon>Sphaerochaetaceae</taxon>
        <taxon>Parasphaerochaeta</taxon>
    </lineage>
</organism>
<dbReference type="STRING" id="760011.Spico_1780"/>
<sequence length="231" mass="25373">MKLHRILSERKFSLVVSLPENDLGLARAALDGGCDAVKVHVNVWHRASGHTFGTYQENKGFLRDMVRLCGDVPVGLVPGGADAFISPEERVEMEALGVDFFSSYAQHLPVHMMESRILTKMPAIDSTYTQNTLDAIRASEIDVLECSIQPGELYGTPLNYADILKYADISAKVGKPTLIPTQKVIKPSEVRHLHHAGCKAIMIGAIVLGKDPSPERLRAVTQEFREAIDAL</sequence>
<proteinExistence type="predicted"/>
<dbReference type="AlphaFoldDB" id="F4GLT7"/>
<evidence type="ECO:0008006" key="3">
    <source>
        <dbReference type="Google" id="ProtNLM"/>
    </source>
</evidence>
<dbReference type="eggNOG" id="COG3010">
    <property type="taxonomic scope" value="Bacteria"/>
</dbReference>
<dbReference type="HOGENOM" id="CLU_1198123_0_0_12"/>
<dbReference type="OrthoDB" id="369749at2"/>